<sequence>MVHALKQIQGLLGGNGRLIDIHPIGEPAPIHVRLDKERHLVGWVQETSDYIKYGQADDALSEAAQRGWFSQEQRQLITFSTYAQDLAALREHLHENWKEAWIEELVAMQIESMLNSITQDKEIIVQEKIWMSRYRPIFARPSLS</sequence>
<organism evidence="1">
    <name type="scientific">hydrothermal vent metagenome</name>
    <dbReference type="NCBI Taxonomy" id="652676"/>
    <lineage>
        <taxon>unclassified sequences</taxon>
        <taxon>metagenomes</taxon>
        <taxon>ecological metagenomes</taxon>
    </lineage>
</organism>
<proteinExistence type="predicted"/>
<dbReference type="AlphaFoldDB" id="A0A3B0UTN6"/>
<protein>
    <submittedName>
        <fullName evidence="1">Uncharacterized protein</fullName>
    </submittedName>
</protein>
<accession>A0A3B0UTN6</accession>
<name>A0A3B0UTN6_9ZZZZ</name>
<evidence type="ECO:0000313" key="1">
    <source>
        <dbReference type="EMBL" id="VAW31593.1"/>
    </source>
</evidence>
<reference evidence="1" key="1">
    <citation type="submission" date="2018-06" db="EMBL/GenBank/DDBJ databases">
        <authorList>
            <person name="Zhirakovskaya E."/>
        </authorList>
    </citation>
    <scope>NUCLEOTIDE SEQUENCE</scope>
</reference>
<dbReference type="EMBL" id="UOEU01000255">
    <property type="protein sequence ID" value="VAW31593.1"/>
    <property type="molecule type" value="Genomic_DNA"/>
</dbReference>
<gene>
    <name evidence="1" type="ORF">MNBD_CHLOROFLEXI01-2741</name>
</gene>